<organism evidence="2 3">
    <name type="scientific">Oryza sativa subsp. japonica</name>
    <name type="common">Rice</name>
    <dbReference type="NCBI Taxonomy" id="39947"/>
    <lineage>
        <taxon>Eukaryota</taxon>
        <taxon>Viridiplantae</taxon>
        <taxon>Streptophyta</taxon>
        <taxon>Embryophyta</taxon>
        <taxon>Tracheophyta</taxon>
        <taxon>Spermatophyta</taxon>
        <taxon>Magnoliopsida</taxon>
        <taxon>Liliopsida</taxon>
        <taxon>Poales</taxon>
        <taxon>Poaceae</taxon>
        <taxon>BOP clade</taxon>
        <taxon>Oryzoideae</taxon>
        <taxon>Oryzeae</taxon>
        <taxon>Oryzinae</taxon>
        <taxon>Oryza</taxon>
        <taxon>Oryza sativa</taxon>
    </lineage>
</organism>
<dbReference type="Proteomes" id="UP000000763">
    <property type="component" value="Chromosome 6"/>
</dbReference>
<name>Q67X42_ORYSJ</name>
<dbReference type="AlphaFoldDB" id="Q67X42"/>
<evidence type="ECO:0000313" key="2">
    <source>
        <dbReference type="EMBL" id="BAD37277.1"/>
    </source>
</evidence>
<reference evidence="3" key="2">
    <citation type="journal article" date="2008" name="Nucleic Acids Res.">
        <title>The rice annotation project database (RAP-DB): 2008 update.</title>
        <authorList>
            <consortium name="The rice annotation project (RAP)"/>
        </authorList>
    </citation>
    <scope>GENOME REANNOTATION</scope>
    <source>
        <strain evidence="3">cv. Nipponbare</strain>
    </source>
</reference>
<proteinExistence type="predicted"/>
<feature type="region of interest" description="Disordered" evidence="1">
    <location>
        <begin position="1"/>
        <end position="64"/>
    </location>
</feature>
<reference evidence="3" key="1">
    <citation type="journal article" date="2005" name="Nature">
        <title>The map-based sequence of the rice genome.</title>
        <authorList>
            <consortium name="International rice genome sequencing project (IRGSP)"/>
            <person name="Matsumoto T."/>
            <person name="Wu J."/>
            <person name="Kanamori H."/>
            <person name="Katayose Y."/>
            <person name="Fujisawa M."/>
            <person name="Namiki N."/>
            <person name="Mizuno H."/>
            <person name="Yamamoto K."/>
            <person name="Antonio B.A."/>
            <person name="Baba T."/>
            <person name="Sakata K."/>
            <person name="Nagamura Y."/>
            <person name="Aoki H."/>
            <person name="Arikawa K."/>
            <person name="Arita K."/>
            <person name="Bito T."/>
            <person name="Chiden Y."/>
            <person name="Fujitsuka N."/>
            <person name="Fukunaka R."/>
            <person name="Hamada M."/>
            <person name="Harada C."/>
            <person name="Hayashi A."/>
            <person name="Hijishita S."/>
            <person name="Honda M."/>
            <person name="Hosokawa S."/>
            <person name="Ichikawa Y."/>
            <person name="Idonuma A."/>
            <person name="Iijima M."/>
            <person name="Ikeda M."/>
            <person name="Ikeno M."/>
            <person name="Ito K."/>
            <person name="Ito S."/>
            <person name="Ito T."/>
            <person name="Ito Y."/>
            <person name="Ito Y."/>
            <person name="Iwabuchi A."/>
            <person name="Kamiya K."/>
            <person name="Karasawa W."/>
            <person name="Kurita K."/>
            <person name="Katagiri S."/>
            <person name="Kikuta A."/>
            <person name="Kobayashi H."/>
            <person name="Kobayashi N."/>
            <person name="Machita K."/>
            <person name="Maehara T."/>
            <person name="Masukawa M."/>
            <person name="Mizubayashi T."/>
            <person name="Mukai Y."/>
            <person name="Nagasaki H."/>
            <person name="Nagata Y."/>
            <person name="Naito S."/>
            <person name="Nakashima M."/>
            <person name="Nakama Y."/>
            <person name="Nakamichi Y."/>
            <person name="Nakamura M."/>
            <person name="Meguro A."/>
            <person name="Negishi M."/>
            <person name="Ohta I."/>
            <person name="Ohta T."/>
            <person name="Okamoto M."/>
            <person name="Ono N."/>
            <person name="Saji S."/>
            <person name="Sakaguchi M."/>
            <person name="Sakai K."/>
            <person name="Shibata M."/>
            <person name="Shimokawa T."/>
            <person name="Song J."/>
            <person name="Takazaki Y."/>
            <person name="Terasawa K."/>
            <person name="Tsugane M."/>
            <person name="Tsuji K."/>
            <person name="Ueda S."/>
            <person name="Waki K."/>
            <person name="Yamagata H."/>
            <person name="Yamamoto M."/>
            <person name="Yamamoto S."/>
            <person name="Yamane H."/>
            <person name="Yoshiki S."/>
            <person name="Yoshihara R."/>
            <person name="Yukawa K."/>
            <person name="Zhong H."/>
            <person name="Yano M."/>
            <person name="Yuan Q."/>
            <person name="Ouyang S."/>
            <person name="Liu J."/>
            <person name="Jones K.M."/>
            <person name="Gansberger K."/>
            <person name="Moffat K."/>
            <person name="Hill J."/>
            <person name="Bera J."/>
            <person name="Fadrosh D."/>
            <person name="Jin S."/>
            <person name="Johri S."/>
            <person name="Kim M."/>
            <person name="Overton L."/>
            <person name="Reardon M."/>
            <person name="Tsitrin T."/>
            <person name="Vuong H."/>
            <person name="Weaver B."/>
            <person name="Ciecko A."/>
            <person name="Tallon L."/>
            <person name="Jackson J."/>
            <person name="Pai G."/>
            <person name="Aken S.V."/>
            <person name="Utterback T."/>
            <person name="Reidmuller S."/>
            <person name="Feldblyum T."/>
            <person name="Hsiao J."/>
            <person name="Zismann V."/>
            <person name="Iobst S."/>
            <person name="de Vazeille A.R."/>
            <person name="Buell C.R."/>
            <person name="Ying K."/>
            <person name="Li Y."/>
            <person name="Lu T."/>
            <person name="Huang Y."/>
            <person name="Zhao Q."/>
            <person name="Feng Q."/>
            <person name="Zhang L."/>
            <person name="Zhu J."/>
            <person name="Weng Q."/>
            <person name="Mu J."/>
            <person name="Lu Y."/>
            <person name="Fan D."/>
            <person name="Liu Y."/>
            <person name="Guan J."/>
            <person name="Zhang Y."/>
            <person name="Yu S."/>
            <person name="Liu X."/>
            <person name="Zhang Y."/>
            <person name="Hong G."/>
            <person name="Han B."/>
            <person name="Choisne N."/>
            <person name="Demange N."/>
            <person name="Orjeda G."/>
            <person name="Samain S."/>
            <person name="Cattolico L."/>
            <person name="Pelletier E."/>
            <person name="Couloux A."/>
            <person name="Segurens B."/>
            <person name="Wincker P."/>
            <person name="D'Hont A."/>
            <person name="Scarpelli C."/>
            <person name="Weissenbach J."/>
            <person name="Salanoubat M."/>
            <person name="Quetier F."/>
            <person name="Yu Y."/>
            <person name="Kim H.R."/>
            <person name="Rambo T."/>
            <person name="Currie J."/>
            <person name="Collura K."/>
            <person name="Luo M."/>
            <person name="Yang T."/>
            <person name="Ammiraju J.S.S."/>
            <person name="Engler F."/>
            <person name="Soderlund C."/>
            <person name="Wing R.A."/>
            <person name="Palmer L.E."/>
            <person name="de la Bastide M."/>
            <person name="Spiegel L."/>
            <person name="Nascimento L."/>
            <person name="Zutavern T."/>
            <person name="O'Shaughnessy A."/>
            <person name="Dike S."/>
            <person name="Dedhia N."/>
            <person name="Preston R."/>
            <person name="Balija V."/>
            <person name="McCombie W.R."/>
            <person name="Chow T."/>
            <person name="Chen H."/>
            <person name="Chung M."/>
            <person name="Chen C."/>
            <person name="Shaw J."/>
            <person name="Wu H."/>
            <person name="Hsiao K."/>
            <person name="Chao Y."/>
            <person name="Chu M."/>
            <person name="Cheng C."/>
            <person name="Hour A."/>
            <person name="Lee P."/>
            <person name="Lin S."/>
            <person name="Lin Y."/>
            <person name="Liou J."/>
            <person name="Liu S."/>
            <person name="Hsing Y."/>
            <person name="Raghuvanshi S."/>
            <person name="Mohanty A."/>
            <person name="Bharti A.K."/>
            <person name="Gaur A."/>
            <person name="Gupta V."/>
            <person name="Kumar D."/>
            <person name="Ravi V."/>
            <person name="Vij S."/>
            <person name="Kapur A."/>
            <person name="Khurana P."/>
            <person name="Khurana P."/>
            <person name="Khurana J.P."/>
            <person name="Tyagi A.K."/>
            <person name="Gaikwad K."/>
            <person name="Singh A."/>
            <person name="Dalal V."/>
            <person name="Srivastava S."/>
            <person name="Dixit A."/>
            <person name="Pal A.K."/>
            <person name="Ghazi I.A."/>
            <person name="Yadav M."/>
            <person name="Pandit A."/>
            <person name="Bhargava A."/>
            <person name="Sureshbabu K."/>
            <person name="Batra K."/>
            <person name="Sharma T.R."/>
            <person name="Mohapatra T."/>
            <person name="Singh N.K."/>
            <person name="Messing J."/>
            <person name="Nelson A.B."/>
            <person name="Fuks G."/>
            <person name="Kavchok S."/>
            <person name="Keizer G."/>
            <person name="Linton E."/>
            <person name="Llaca V."/>
            <person name="Song R."/>
            <person name="Tanyolac B."/>
            <person name="Young S."/>
            <person name="Ho-Il K."/>
            <person name="Hahn J.H."/>
            <person name="Sangsakoo G."/>
            <person name="Vanavichit A."/>
            <person name="de Mattos Luiz.A.T."/>
            <person name="Zimmer P.D."/>
            <person name="Malone G."/>
            <person name="Dellagostin O."/>
            <person name="de Oliveira A.C."/>
            <person name="Bevan M."/>
            <person name="Bancroft I."/>
            <person name="Minx P."/>
            <person name="Cordum H."/>
            <person name="Wilson R."/>
            <person name="Cheng Z."/>
            <person name="Jin W."/>
            <person name="Jiang J."/>
            <person name="Leong S.A."/>
            <person name="Iwama H."/>
            <person name="Gojobori T."/>
            <person name="Itoh T."/>
            <person name="Niimura Y."/>
            <person name="Fujii Y."/>
            <person name="Habara T."/>
            <person name="Sakai H."/>
            <person name="Sato Y."/>
            <person name="Wilson G."/>
            <person name="Kumar K."/>
            <person name="McCouch S."/>
            <person name="Juretic N."/>
            <person name="Hoen D."/>
            <person name="Wright S."/>
            <person name="Bruskiewich R."/>
            <person name="Bureau T."/>
            <person name="Miyao A."/>
            <person name="Hirochika H."/>
            <person name="Nishikawa T."/>
            <person name="Kadowaki K."/>
            <person name="Sugiura M."/>
            <person name="Burr B."/>
            <person name="Sasaki T."/>
        </authorList>
    </citation>
    <scope>NUCLEOTIDE SEQUENCE [LARGE SCALE GENOMIC DNA]</scope>
    <source>
        <strain evidence="3">cv. Nipponbare</strain>
    </source>
</reference>
<sequence length="221" mass="23105">MTPTTNSPNPSRRHPLLPLVSLSPPLSSASASVARSPRRLRIRLPLAPPPPSRRHPRTPPPTLASAAAHALSSLFLSHHNRSAPPSPPPPRTAAVIISASAACRLLRLRVAPSPSSFPSPRRVAAVVISTSAVTSIASPSPPPPPLCSGSVTPKPYPWPPASPPTPSPHRCLRTPLPCAVVHSPRRLGSGDGHCLRSPGARSERPAEAVARQLSCDGRRGT</sequence>
<evidence type="ECO:0000313" key="3">
    <source>
        <dbReference type="Proteomes" id="UP000000763"/>
    </source>
</evidence>
<protein>
    <submittedName>
        <fullName evidence="2">Uncharacterized protein</fullName>
    </submittedName>
</protein>
<dbReference type="EMBL" id="AP003509">
    <property type="protein sequence ID" value="BAD37277.1"/>
    <property type="molecule type" value="Genomic_DNA"/>
</dbReference>
<evidence type="ECO:0000256" key="1">
    <source>
        <dbReference type="SAM" id="MobiDB-lite"/>
    </source>
</evidence>
<accession>Q67X42</accession>
<feature type="region of interest" description="Disordered" evidence="1">
    <location>
        <begin position="189"/>
        <end position="221"/>
    </location>
</feature>
<gene>
    <name evidence="2" type="primary">P0525F01.30</name>
</gene>
<feature type="compositionally biased region" description="Low complexity" evidence="1">
    <location>
        <begin position="16"/>
        <end position="35"/>
    </location>
</feature>